<comment type="caution">
    <text evidence="1">The sequence shown here is derived from an EMBL/GenBank/DDBJ whole genome shotgun (WGS) entry which is preliminary data.</text>
</comment>
<protein>
    <submittedName>
        <fullName evidence="1">Uncharacterized protein</fullName>
    </submittedName>
</protein>
<dbReference type="EMBL" id="CAMGZC010002822">
    <property type="protein sequence ID" value="CAI0655318.1"/>
    <property type="molecule type" value="Genomic_DNA"/>
</dbReference>
<accession>A0A9W4WGM2</accession>
<dbReference type="Proteomes" id="UP001152533">
    <property type="component" value="Unassembled WGS sequence"/>
</dbReference>
<reference evidence="1" key="1">
    <citation type="submission" date="2022-08" db="EMBL/GenBank/DDBJ databases">
        <authorList>
            <person name="Giroux E."/>
            <person name="Giroux E."/>
        </authorList>
    </citation>
    <scope>NUCLEOTIDE SEQUENCE</scope>
    <source>
        <strain evidence="1">H1091258</strain>
    </source>
</reference>
<keyword evidence="2" id="KW-1185">Reference proteome</keyword>
<proteinExistence type="predicted"/>
<evidence type="ECO:0000313" key="1">
    <source>
        <dbReference type="EMBL" id="CAI0655318.1"/>
    </source>
</evidence>
<sequence>FISKVLSDTFKPADALNLLRNFFLNFFSIIGKLGRLIMRRSAPLLDNIIILFKRYGAPYSAKYVGGVPFNMTGRTFRIAQAGMQEVWFIVMHPLAGDTLQLIASAAGHSQQEAYYSCLGRVLISAGVLVLAFHAYNYGANLEIKVGEEIFDLLRETHAFRESDSKADISQDDEDEEAGDAVADNIQYRLDSLILNESKSEGSRPGTTT</sequence>
<organism evidence="1 2">
    <name type="scientific">Colletotrichum noveboracense</name>
    <dbReference type="NCBI Taxonomy" id="2664923"/>
    <lineage>
        <taxon>Eukaryota</taxon>
        <taxon>Fungi</taxon>
        <taxon>Dikarya</taxon>
        <taxon>Ascomycota</taxon>
        <taxon>Pezizomycotina</taxon>
        <taxon>Sordariomycetes</taxon>
        <taxon>Hypocreomycetidae</taxon>
        <taxon>Glomerellales</taxon>
        <taxon>Glomerellaceae</taxon>
        <taxon>Colletotrichum</taxon>
        <taxon>Colletotrichum gloeosporioides species complex</taxon>
    </lineage>
</organism>
<dbReference type="AlphaFoldDB" id="A0A9W4WGM2"/>
<gene>
    <name evidence="1" type="ORF">CGXH109_LOCUS147794</name>
</gene>
<name>A0A9W4WGM2_9PEZI</name>
<feature type="non-terminal residue" evidence="1">
    <location>
        <position position="1"/>
    </location>
</feature>
<evidence type="ECO:0000313" key="2">
    <source>
        <dbReference type="Proteomes" id="UP001152533"/>
    </source>
</evidence>